<protein>
    <submittedName>
        <fullName evidence="1">Uncharacterized protein</fullName>
    </submittedName>
</protein>
<keyword evidence="2" id="KW-1185">Reference proteome</keyword>
<dbReference type="EMBL" id="MU004447">
    <property type="protein sequence ID" value="KAF2650678.1"/>
    <property type="molecule type" value="Genomic_DNA"/>
</dbReference>
<sequence>MPDETIEGGYPYVDYQNYAGVGYERLLSWKAGHGRISMGQGDVEPQRSDLDTKGVLLPPWHSVVVSKMYFKIVPKASHSAG</sequence>
<evidence type="ECO:0000313" key="2">
    <source>
        <dbReference type="Proteomes" id="UP000799324"/>
    </source>
</evidence>
<proteinExistence type="predicted"/>
<dbReference type="Proteomes" id="UP000799324">
    <property type="component" value="Unassembled WGS sequence"/>
</dbReference>
<name>A0A6A6SW63_9PLEO</name>
<organism evidence="1 2">
    <name type="scientific">Lophiostoma macrostomum CBS 122681</name>
    <dbReference type="NCBI Taxonomy" id="1314788"/>
    <lineage>
        <taxon>Eukaryota</taxon>
        <taxon>Fungi</taxon>
        <taxon>Dikarya</taxon>
        <taxon>Ascomycota</taxon>
        <taxon>Pezizomycotina</taxon>
        <taxon>Dothideomycetes</taxon>
        <taxon>Pleosporomycetidae</taxon>
        <taxon>Pleosporales</taxon>
        <taxon>Lophiostomataceae</taxon>
        <taxon>Lophiostoma</taxon>
    </lineage>
</organism>
<gene>
    <name evidence="1" type="ORF">K491DRAFT_124944</name>
</gene>
<reference evidence="1" key="1">
    <citation type="journal article" date="2020" name="Stud. Mycol.">
        <title>101 Dothideomycetes genomes: a test case for predicting lifestyles and emergence of pathogens.</title>
        <authorList>
            <person name="Haridas S."/>
            <person name="Albert R."/>
            <person name="Binder M."/>
            <person name="Bloem J."/>
            <person name="Labutti K."/>
            <person name="Salamov A."/>
            <person name="Andreopoulos B."/>
            <person name="Baker S."/>
            <person name="Barry K."/>
            <person name="Bills G."/>
            <person name="Bluhm B."/>
            <person name="Cannon C."/>
            <person name="Castanera R."/>
            <person name="Culley D."/>
            <person name="Daum C."/>
            <person name="Ezra D."/>
            <person name="Gonzalez J."/>
            <person name="Henrissat B."/>
            <person name="Kuo A."/>
            <person name="Liang C."/>
            <person name="Lipzen A."/>
            <person name="Lutzoni F."/>
            <person name="Magnuson J."/>
            <person name="Mondo S."/>
            <person name="Nolan M."/>
            <person name="Ohm R."/>
            <person name="Pangilinan J."/>
            <person name="Park H.-J."/>
            <person name="Ramirez L."/>
            <person name="Alfaro M."/>
            <person name="Sun H."/>
            <person name="Tritt A."/>
            <person name="Yoshinaga Y."/>
            <person name="Zwiers L.-H."/>
            <person name="Turgeon B."/>
            <person name="Goodwin S."/>
            <person name="Spatafora J."/>
            <person name="Crous P."/>
            <person name="Grigoriev I."/>
        </authorList>
    </citation>
    <scope>NUCLEOTIDE SEQUENCE</scope>
    <source>
        <strain evidence="1">CBS 122681</strain>
    </source>
</reference>
<dbReference type="OrthoDB" id="3889179at2759"/>
<evidence type="ECO:0000313" key="1">
    <source>
        <dbReference type="EMBL" id="KAF2650678.1"/>
    </source>
</evidence>
<accession>A0A6A6SW63</accession>
<dbReference type="AlphaFoldDB" id="A0A6A6SW63"/>